<sequence length="55" mass="5796">MGLGDEISSLRVGKRAGLIVVSPRDWTGDPAEYLVTAAGPEDVRLVFVGGRLLGQ</sequence>
<reference evidence="1" key="1">
    <citation type="submission" date="2022-11" db="EMBL/GenBank/DDBJ databases">
        <authorList>
            <person name="Mo P."/>
        </authorList>
    </citation>
    <scope>NUCLEOTIDE SEQUENCE</scope>
    <source>
        <strain evidence="1">HUAS 11-8</strain>
    </source>
</reference>
<dbReference type="RefSeq" id="WP_268756346.1">
    <property type="nucleotide sequence ID" value="NZ_CP113836.1"/>
</dbReference>
<gene>
    <name evidence="1" type="ORF">ORV05_36140</name>
</gene>
<organism evidence="1 2">
    <name type="scientific">Amycolatopsis cynarae</name>
    <dbReference type="NCBI Taxonomy" id="2995223"/>
    <lineage>
        <taxon>Bacteria</taxon>
        <taxon>Bacillati</taxon>
        <taxon>Actinomycetota</taxon>
        <taxon>Actinomycetes</taxon>
        <taxon>Pseudonocardiales</taxon>
        <taxon>Pseudonocardiaceae</taxon>
        <taxon>Amycolatopsis</taxon>
    </lineage>
</organism>
<protein>
    <recommendedName>
        <fullName evidence="3">Amidohydrolase family protein</fullName>
    </recommendedName>
</protein>
<dbReference type="EMBL" id="CP113836">
    <property type="protein sequence ID" value="WAL66208.1"/>
    <property type="molecule type" value="Genomic_DNA"/>
</dbReference>
<dbReference type="InterPro" id="IPR011059">
    <property type="entry name" value="Metal-dep_hydrolase_composite"/>
</dbReference>
<dbReference type="Proteomes" id="UP001163203">
    <property type="component" value="Chromosome"/>
</dbReference>
<dbReference type="SUPFAM" id="SSF51338">
    <property type="entry name" value="Composite domain of metallo-dependent hydrolases"/>
    <property type="match status" value="1"/>
</dbReference>
<evidence type="ECO:0000313" key="2">
    <source>
        <dbReference type="Proteomes" id="UP001163203"/>
    </source>
</evidence>
<evidence type="ECO:0000313" key="1">
    <source>
        <dbReference type="EMBL" id="WAL66208.1"/>
    </source>
</evidence>
<name>A0ABY7B4Q8_9PSEU</name>
<dbReference type="Gene3D" id="2.30.40.10">
    <property type="entry name" value="Urease, subunit C, domain 1"/>
    <property type="match status" value="1"/>
</dbReference>
<proteinExistence type="predicted"/>
<keyword evidence="2" id="KW-1185">Reference proteome</keyword>
<evidence type="ECO:0008006" key="3">
    <source>
        <dbReference type="Google" id="ProtNLM"/>
    </source>
</evidence>
<accession>A0ABY7B4Q8</accession>